<dbReference type="InterPro" id="IPR008927">
    <property type="entry name" value="6-PGluconate_DH-like_C_sf"/>
</dbReference>
<dbReference type="InterPro" id="IPR015814">
    <property type="entry name" value="Pgluconate_DH_NAD-bd_C"/>
</dbReference>
<dbReference type="Gene3D" id="1.10.1040.10">
    <property type="entry name" value="N-(1-d-carboxylethyl)-l-norvaline Dehydrogenase, domain 2"/>
    <property type="match status" value="1"/>
</dbReference>
<dbReference type="InterPro" id="IPR013328">
    <property type="entry name" value="6PGD_dom2"/>
</dbReference>
<organism evidence="2 3">
    <name type="scientific">Streptomyces filamentosus NRRL 15998</name>
    <dbReference type="NCBI Taxonomy" id="457431"/>
    <lineage>
        <taxon>Bacteria</taxon>
        <taxon>Bacillati</taxon>
        <taxon>Actinomycetota</taxon>
        <taxon>Actinomycetes</taxon>
        <taxon>Kitasatosporales</taxon>
        <taxon>Streptomycetaceae</taxon>
        <taxon>Streptomyces</taxon>
    </lineage>
</organism>
<sequence>MAFTSYQKAARTLAGVAHAPADAHGVGDQLTAEAGIMISAIFSDPEYVPSVAARAWRWAPEMAEAADALRAADLPPDMAEAAASGARTRAPSLGISGAWTFGRDLTCTFLRGSFYFHGLWRLYLTAVVRTAGHGWGAAGRVSSGLACIVLSASGLRAAISLRAESPALGAVRRCRWPMPAPTGAAR</sequence>
<protein>
    <submittedName>
        <fullName evidence="2">Predicted protein</fullName>
    </submittedName>
</protein>
<dbReference type="SUPFAM" id="SSF48179">
    <property type="entry name" value="6-phosphogluconate dehydrogenase C-terminal domain-like"/>
    <property type="match status" value="1"/>
</dbReference>
<feature type="domain" description="Phosphogluconate dehydrogenase NAD-binding putative C-terminal" evidence="1">
    <location>
        <begin position="21"/>
        <end position="84"/>
    </location>
</feature>
<accession>D6AU36</accession>
<gene>
    <name evidence="2" type="ORF">SSGG_03609</name>
</gene>
<proteinExistence type="predicted"/>
<dbReference type="Pfam" id="PF09130">
    <property type="entry name" value="DUF1932"/>
    <property type="match status" value="1"/>
</dbReference>
<reference evidence="3" key="1">
    <citation type="submission" date="2008-10" db="EMBL/GenBank/DDBJ databases">
        <authorList>
            <person name="Molnar K."/>
        </authorList>
    </citation>
    <scope>NUCLEOTIDE SEQUENCE [LARGE SCALE GENOMIC DNA]</scope>
    <source>
        <strain evidence="3">NRRL 15998</strain>
    </source>
</reference>
<dbReference type="EMBL" id="DS999644">
    <property type="protein sequence ID" value="EFE76242.2"/>
    <property type="molecule type" value="Genomic_DNA"/>
</dbReference>
<evidence type="ECO:0000259" key="1">
    <source>
        <dbReference type="Pfam" id="PF09130"/>
    </source>
</evidence>
<evidence type="ECO:0000313" key="3">
    <source>
        <dbReference type="Proteomes" id="UP000003986"/>
    </source>
</evidence>
<dbReference type="Proteomes" id="UP000003986">
    <property type="component" value="Unassembled WGS sequence"/>
</dbReference>
<reference evidence="3" key="2">
    <citation type="submission" date="2008-12" db="EMBL/GenBank/DDBJ databases">
        <title>Annotation of Streptomyces roseosporus strain NRRL 15998.</title>
        <authorList>
            <consortium name="The Broad Institute Genome Sequencing Platform"/>
            <consortium name="Broad Institute Microbial Sequencing Center"/>
            <person name="Fischbach M."/>
            <person name="Ward D."/>
            <person name="Young S."/>
            <person name="Kodira C.D."/>
            <person name="Zeng Q."/>
            <person name="Koehrsen M."/>
            <person name="Godfrey P."/>
            <person name="Alvarado L."/>
            <person name="Berlin A.M."/>
            <person name="Borenstein D."/>
            <person name="Chen Z."/>
            <person name="Engels R."/>
            <person name="Freedman E."/>
            <person name="Gellesch M."/>
            <person name="Goldberg J."/>
            <person name="Griggs A."/>
            <person name="Gujja S."/>
            <person name="Heiman D.I."/>
            <person name="Hepburn T.A."/>
            <person name="Howarth C."/>
            <person name="Jen D."/>
            <person name="Larson L."/>
            <person name="Lewis B."/>
            <person name="Mehta T."/>
            <person name="Park D."/>
            <person name="Pearson M."/>
            <person name="Roberts A."/>
            <person name="Saif S."/>
            <person name="Shea T.D."/>
            <person name="Shenoy N."/>
            <person name="Sisk P."/>
            <person name="Stolte C."/>
            <person name="Sykes S.N."/>
            <person name="Walk T."/>
            <person name="White J."/>
            <person name="Yandava C."/>
            <person name="Straight P."/>
            <person name="Clardy J."/>
            <person name="Hung D."/>
            <person name="Kolter R."/>
            <person name="Mekalanos J."/>
            <person name="Walker S."/>
            <person name="Walsh C.T."/>
            <person name="Wieland B.L.C."/>
            <person name="Ilzarbe M."/>
            <person name="Galagan J."/>
            <person name="Nusbaum C."/>
            <person name="Birren B."/>
        </authorList>
    </citation>
    <scope>NUCLEOTIDE SEQUENCE [LARGE SCALE GENOMIC DNA]</scope>
    <source>
        <strain evidence="3">NRRL 15998</strain>
    </source>
</reference>
<dbReference type="AlphaFoldDB" id="D6AU36"/>
<evidence type="ECO:0000313" key="2">
    <source>
        <dbReference type="EMBL" id="EFE76242.2"/>
    </source>
</evidence>
<name>D6AU36_STRFL</name>